<feature type="region of interest" description="Disordered" evidence="1">
    <location>
        <begin position="607"/>
        <end position="772"/>
    </location>
</feature>
<dbReference type="AlphaFoldDB" id="A0AAN6G5D5"/>
<reference evidence="2" key="1">
    <citation type="journal article" date="2023" name="PhytoFront">
        <title>Draft Genome Resources of Seven Strains of Tilletia horrida, Causal Agent of Kernel Smut of Rice.</title>
        <authorList>
            <person name="Khanal S."/>
            <person name="Antony Babu S."/>
            <person name="Zhou X.G."/>
        </authorList>
    </citation>
    <scope>NUCLEOTIDE SEQUENCE</scope>
    <source>
        <strain evidence="2">TX3</strain>
    </source>
</reference>
<feature type="region of interest" description="Disordered" evidence="1">
    <location>
        <begin position="210"/>
        <end position="291"/>
    </location>
</feature>
<comment type="caution">
    <text evidence="2">The sequence shown here is derived from an EMBL/GenBank/DDBJ whole genome shotgun (WGS) entry which is preliminary data.</text>
</comment>
<organism evidence="2 3">
    <name type="scientific">Tilletia horrida</name>
    <dbReference type="NCBI Taxonomy" id="155126"/>
    <lineage>
        <taxon>Eukaryota</taxon>
        <taxon>Fungi</taxon>
        <taxon>Dikarya</taxon>
        <taxon>Basidiomycota</taxon>
        <taxon>Ustilaginomycotina</taxon>
        <taxon>Exobasidiomycetes</taxon>
        <taxon>Tilletiales</taxon>
        <taxon>Tilletiaceae</taxon>
        <taxon>Tilletia</taxon>
    </lineage>
</organism>
<feature type="compositionally biased region" description="Low complexity" evidence="1">
    <location>
        <begin position="397"/>
        <end position="409"/>
    </location>
</feature>
<feature type="region of interest" description="Disordered" evidence="1">
    <location>
        <begin position="784"/>
        <end position="811"/>
    </location>
</feature>
<keyword evidence="3" id="KW-1185">Reference proteome</keyword>
<feature type="compositionally biased region" description="Acidic residues" evidence="1">
    <location>
        <begin position="241"/>
        <end position="276"/>
    </location>
</feature>
<gene>
    <name evidence="2" type="ORF">OC842_006671</name>
</gene>
<feature type="region of interest" description="Disordered" evidence="1">
    <location>
        <begin position="397"/>
        <end position="425"/>
    </location>
</feature>
<feature type="region of interest" description="Disordered" evidence="1">
    <location>
        <begin position="166"/>
        <end position="197"/>
    </location>
</feature>
<feature type="region of interest" description="Disordered" evidence="1">
    <location>
        <begin position="855"/>
        <end position="877"/>
    </location>
</feature>
<evidence type="ECO:0000313" key="3">
    <source>
        <dbReference type="Proteomes" id="UP001176521"/>
    </source>
</evidence>
<feature type="compositionally biased region" description="Low complexity" evidence="1">
    <location>
        <begin position="179"/>
        <end position="191"/>
    </location>
</feature>
<feature type="compositionally biased region" description="Polar residues" evidence="1">
    <location>
        <begin position="610"/>
        <end position="619"/>
    </location>
</feature>
<feature type="compositionally biased region" description="Basic and acidic residues" evidence="1">
    <location>
        <begin position="226"/>
        <end position="240"/>
    </location>
</feature>
<feature type="compositionally biased region" description="Basic and acidic residues" evidence="1">
    <location>
        <begin position="277"/>
        <end position="291"/>
    </location>
</feature>
<evidence type="ECO:0000313" key="2">
    <source>
        <dbReference type="EMBL" id="KAK0521781.1"/>
    </source>
</evidence>
<evidence type="ECO:0000256" key="1">
    <source>
        <dbReference type="SAM" id="MobiDB-lite"/>
    </source>
</evidence>
<protein>
    <submittedName>
        <fullName evidence="2">Uncharacterized protein</fullName>
    </submittedName>
</protein>
<dbReference type="Proteomes" id="UP001176521">
    <property type="component" value="Unassembled WGS sequence"/>
</dbReference>
<proteinExistence type="predicted"/>
<sequence>MTARYMLDARQDASSVKRQVSGAGTIYTITTDSTLATPQPTLLAIGALAAARPTQDSRPLEDCPYITASTTPSASGLLVTRVYSVKPRQEPAHHPRKRDHYNFRESCNSRHERERVSDTFAFKSDCACVEGVKIHSCLRPRSPPLPCCFTTYSGCCPIRLLGNMSQPSRTHPKLPLRTQQARSAQAPSPARRMLESQRSLAVSKCREYLASSGDQLPDAHSAQQQRRMDDNESDERRQFSEDEEEDDDDEEDDEGEDGDEDEEDTVDDDGHEDEDEAFLHPELRTRKRPLHGEAEAIATKKVKNSSSHLAAHAPRTTAHLASARPHPSTAADFAGQTSRQAGFDNSLPTTAVTLLMQMCSKMDRMEEGFNRLGQVEQQLRDLKDEIAGNVMNSTASAASVASTHSSSTAKQSVQMRQDEDDDKPRDYVRAPSAEEYAAITGKTIASSEKMQWTKSHLRSSYAAELGRDALPSNKIIPLTFMMRHADGSQFSKAEVEVVTETAYALSREAERWPDRRQITKNGKRVGNRNYRYFDKYHHTELNDLFIRLGNAHEALQFCDEDRYKVKEFFMRRFKNACETNTKTEIKYEHEELAMTFSTALARVKGKKTSKIIQVTSTSGEAEEAFSEDGSGEPRPNDQGKRAGTGPGRKPKATTKRAKKVVARSVDSITSDEEPTDNGEGGKGSGDLIKTKQAGRKGPKPKASGGAQPERPKARRKGGPPTAATSRPGHGGAALGQVASHLPIAQRGTSPDAPAPYRQGETGITPTLAISNVGGDSESVMMATRHLHPPPPRPASPSRRNGHGFPFDQNAGRKQAGDAILGVTQDLRGPLQLPMAHERLPSHYGQILHNNQLYQRNYGNSIPPPAPFSPQQTGLELSQQHWGNQQRNMNGQDYASYASHASHASHAGHASQSQML</sequence>
<feature type="compositionally biased region" description="Acidic residues" evidence="1">
    <location>
        <begin position="620"/>
        <end position="630"/>
    </location>
</feature>
<accession>A0AAN6G5D5</accession>
<feature type="compositionally biased region" description="Basic residues" evidence="1">
    <location>
        <begin position="648"/>
        <end position="661"/>
    </location>
</feature>
<dbReference type="EMBL" id="JAPDMQ010000640">
    <property type="protein sequence ID" value="KAK0521781.1"/>
    <property type="molecule type" value="Genomic_DNA"/>
</dbReference>
<name>A0AAN6G5D5_9BASI</name>
<feature type="compositionally biased region" description="Polar residues" evidence="1">
    <location>
        <begin position="868"/>
        <end position="877"/>
    </location>
</feature>